<dbReference type="GO" id="GO:0016846">
    <property type="term" value="F:carbon-sulfur lyase activity"/>
    <property type="evidence" value="ECO:0007669"/>
    <property type="project" value="InterPro"/>
</dbReference>
<dbReference type="EMBL" id="WIGN01000037">
    <property type="protein sequence ID" value="KAF6815182.1"/>
    <property type="molecule type" value="Genomic_DNA"/>
</dbReference>
<dbReference type="Gene3D" id="3.90.1590.10">
    <property type="entry name" value="glutathione-dependent formaldehyde- activating enzyme (gfa)"/>
    <property type="match status" value="1"/>
</dbReference>
<dbReference type="PANTHER" id="PTHR33337:SF40">
    <property type="entry name" value="CENP-V_GFA DOMAIN-CONTAINING PROTEIN-RELATED"/>
    <property type="match status" value="1"/>
</dbReference>
<evidence type="ECO:0000313" key="6">
    <source>
        <dbReference type="EMBL" id="KAF6815182.1"/>
    </source>
</evidence>
<dbReference type="GO" id="GO:0046872">
    <property type="term" value="F:metal ion binding"/>
    <property type="evidence" value="ECO:0007669"/>
    <property type="project" value="UniProtKB-KW"/>
</dbReference>
<dbReference type="Pfam" id="PF04828">
    <property type="entry name" value="GFA"/>
    <property type="match status" value="1"/>
</dbReference>
<comment type="caution">
    <text evidence="6">The sequence shown here is derived from an EMBL/GenBank/DDBJ whole genome shotgun (WGS) entry which is preliminary data.</text>
</comment>
<organism evidence="6 7">
    <name type="scientific">Colletotrichum sojae</name>
    <dbReference type="NCBI Taxonomy" id="2175907"/>
    <lineage>
        <taxon>Eukaryota</taxon>
        <taxon>Fungi</taxon>
        <taxon>Dikarya</taxon>
        <taxon>Ascomycota</taxon>
        <taxon>Pezizomycotina</taxon>
        <taxon>Sordariomycetes</taxon>
        <taxon>Hypocreomycetidae</taxon>
        <taxon>Glomerellales</taxon>
        <taxon>Glomerellaceae</taxon>
        <taxon>Colletotrichum</taxon>
        <taxon>Colletotrichum orchidearum species complex</taxon>
    </lineage>
</organism>
<evidence type="ECO:0000313" key="7">
    <source>
        <dbReference type="Proteomes" id="UP000652219"/>
    </source>
</evidence>
<dbReference type="InterPro" id="IPR006913">
    <property type="entry name" value="CENP-V/GFA"/>
</dbReference>
<accession>A0A8H6JLN6</accession>
<keyword evidence="7" id="KW-1185">Reference proteome</keyword>
<evidence type="ECO:0000256" key="3">
    <source>
        <dbReference type="ARBA" id="ARBA00022833"/>
    </source>
</evidence>
<dbReference type="InterPro" id="IPR011057">
    <property type="entry name" value="Mss4-like_sf"/>
</dbReference>
<dbReference type="AlphaFoldDB" id="A0A8H6JLN6"/>
<dbReference type="PROSITE" id="PS51891">
    <property type="entry name" value="CENP_V_GFA"/>
    <property type="match status" value="1"/>
</dbReference>
<keyword evidence="3" id="KW-0862">Zinc</keyword>
<dbReference type="PANTHER" id="PTHR33337">
    <property type="entry name" value="GFA DOMAIN-CONTAINING PROTEIN"/>
    <property type="match status" value="1"/>
</dbReference>
<protein>
    <submittedName>
        <fullName evidence="6">Glutathione-dependent formaldehyde-activating enzyme</fullName>
    </submittedName>
</protein>
<reference evidence="6 7" key="1">
    <citation type="journal article" date="2020" name="Phytopathology">
        <title>Genome Sequence Resources of Colletotrichum truncatum, C. plurivorum, C. musicola, and C. sojae: Four Species Pathogenic to Soybean (Glycine max).</title>
        <authorList>
            <person name="Rogerio F."/>
            <person name="Boufleur T.R."/>
            <person name="Ciampi-Guillardi M."/>
            <person name="Sukno S.A."/>
            <person name="Thon M.R."/>
            <person name="Massola Junior N.S."/>
            <person name="Baroncelli R."/>
        </authorList>
    </citation>
    <scope>NUCLEOTIDE SEQUENCE [LARGE SCALE GENOMIC DNA]</scope>
    <source>
        <strain evidence="6 7">LFN0009</strain>
    </source>
</reference>
<dbReference type="Proteomes" id="UP000652219">
    <property type="component" value="Unassembled WGS sequence"/>
</dbReference>
<comment type="similarity">
    <text evidence="1">Belongs to the Gfa family.</text>
</comment>
<feature type="domain" description="CENP-V/GFA" evidence="5">
    <location>
        <begin position="14"/>
        <end position="127"/>
    </location>
</feature>
<gene>
    <name evidence="6" type="ORF">CSOJ01_03634</name>
</gene>
<evidence type="ECO:0000256" key="4">
    <source>
        <dbReference type="ARBA" id="ARBA00023239"/>
    </source>
</evidence>
<keyword evidence="2" id="KW-0479">Metal-binding</keyword>
<evidence type="ECO:0000256" key="2">
    <source>
        <dbReference type="ARBA" id="ARBA00022723"/>
    </source>
</evidence>
<proteinExistence type="inferred from homology"/>
<evidence type="ECO:0000256" key="1">
    <source>
        <dbReference type="ARBA" id="ARBA00005495"/>
    </source>
</evidence>
<dbReference type="SUPFAM" id="SSF51316">
    <property type="entry name" value="Mss4-like"/>
    <property type="match status" value="1"/>
</dbReference>
<evidence type="ECO:0000259" key="5">
    <source>
        <dbReference type="PROSITE" id="PS51891"/>
    </source>
</evidence>
<keyword evidence="4" id="KW-0456">Lyase</keyword>
<sequence>MTDTFPLGPKPTTITGGCLCAKLRYEVILPEGHDFIAASMTCQCTQCRKQSGALVAVFHTVPPLRWTSNDTSTFSEYRASEAATRGFCTACGSWLYYKENGKEGVSLCVGTVDGDILLGKKGPDGEDEKKGYGRALASGLGGHVYCENEILGVTDDIPMLKRGTRYEAGDG</sequence>
<name>A0A8H6JLN6_9PEZI</name>